<gene>
    <name evidence="3" type="ORF">AA15669_1019</name>
</gene>
<evidence type="ECO:0000259" key="2">
    <source>
        <dbReference type="Pfam" id="PF01636"/>
    </source>
</evidence>
<dbReference type="SUPFAM" id="SSF56112">
    <property type="entry name" value="Protein kinase-like (PK-like)"/>
    <property type="match status" value="1"/>
</dbReference>
<reference evidence="3" key="1">
    <citation type="submission" date="2013-04" db="EMBL/GenBank/DDBJ databases">
        <title>The genome sequencing project of 58 acetic acid bacteria.</title>
        <authorList>
            <person name="Okamoto-Kainuma A."/>
            <person name="Ishikawa M."/>
            <person name="Umino S."/>
            <person name="Koizumi Y."/>
            <person name="Shiwa Y."/>
            <person name="Yoshikawa H."/>
            <person name="Matsutani M."/>
            <person name="Matsushita K."/>
        </authorList>
    </citation>
    <scope>NUCLEOTIDE SEQUENCE</scope>
    <source>
        <strain evidence="3">DSM 15669</strain>
    </source>
</reference>
<accession>A0ABQ0NYU1</accession>
<protein>
    <submittedName>
        <fullName evidence="3">Aminoglycoside phosphotransferase</fullName>
    </submittedName>
</protein>
<dbReference type="Pfam" id="PF01636">
    <property type="entry name" value="APH"/>
    <property type="match status" value="1"/>
</dbReference>
<proteinExistence type="inferred from homology"/>
<dbReference type="Proteomes" id="UP001062901">
    <property type="component" value="Unassembled WGS sequence"/>
</dbReference>
<evidence type="ECO:0000313" key="3">
    <source>
        <dbReference type="EMBL" id="GBQ06628.1"/>
    </source>
</evidence>
<dbReference type="PANTHER" id="PTHR21064:SF6">
    <property type="entry name" value="AMINOGLYCOSIDE PHOSPHOTRANSFERASE DOMAIN-CONTAINING PROTEIN"/>
    <property type="match status" value="1"/>
</dbReference>
<comment type="caution">
    <text evidence="3">The sequence shown here is derived from an EMBL/GenBank/DDBJ whole genome shotgun (WGS) entry which is preliminary data.</text>
</comment>
<evidence type="ECO:0000313" key="4">
    <source>
        <dbReference type="Proteomes" id="UP001062901"/>
    </source>
</evidence>
<organism evidence="3 4">
    <name type="scientific">Saccharibacter floricola DSM 15669</name>
    <dbReference type="NCBI Taxonomy" id="1123227"/>
    <lineage>
        <taxon>Bacteria</taxon>
        <taxon>Pseudomonadati</taxon>
        <taxon>Pseudomonadota</taxon>
        <taxon>Alphaproteobacteria</taxon>
        <taxon>Acetobacterales</taxon>
        <taxon>Acetobacteraceae</taxon>
        <taxon>Saccharibacter</taxon>
    </lineage>
</organism>
<name>A0ABQ0NYU1_9PROT</name>
<dbReference type="InterPro" id="IPR011009">
    <property type="entry name" value="Kinase-like_dom_sf"/>
</dbReference>
<dbReference type="InterPro" id="IPR002575">
    <property type="entry name" value="Aminoglycoside_PTrfase"/>
</dbReference>
<keyword evidence="4" id="KW-1185">Reference proteome</keyword>
<sequence length="370" mass="41762">MSIALGIDESHKVSDWPPLQEQDICHVLKGFGLSPAAHRPIRWQSERPFSSAGIIRLNDGHEVFIKRHDYRLRPADSLTDEHRFIEHLLAEGLPVCAPLRDHQQLSTLIAGNGVFEVFPLLKGDDLYHTTRSWEPYHNIQHAASAGAMLARLHQASSHYHAPSRSPCLLTSCMEPLLQEDLGESLRHWVLTQPGLSAHLPANWLDELLPLITPFHQHFLSLRDCMTPLWGHGDWHGSNLTWHQDHVYGIFDFGMSNLSCAEFDLAVALERSFIRWIAPNSSQPIAYEQIEHFLEAYNHHCPRTAARNALVASLLPLCHITFALSEIAYYGYLLGDKAHADIAYHGYLLGHARWFHSSAGQGLLYALAPYA</sequence>
<dbReference type="EMBL" id="BAQD01000014">
    <property type="protein sequence ID" value="GBQ06628.1"/>
    <property type="molecule type" value="Genomic_DNA"/>
</dbReference>
<evidence type="ECO:0000256" key="1">
    <source>
        <dbReference type="ARBA" id="ARBA00038240"/>
    </source>
</evidence>
<comment type="similarity">
    <text evidence="1">Belongs to the pseudomonas-type ThrB family.</text>
</comment>
<dbReference type="InterPro" id="IPR050249">
    <property type="entry name" value="Pseudomonas-type_ThrB"/>
</dbReference>
<dbReference type="RefSeq" id="WP_018980708.1">
    <property type="nucleotide sequence ID" value="NZ_BAQD01000014.1"/>
</dbReference>
<dbReference type="PANTHER" id="PTHR21064">
    <property type="entry name" value="AMINOGLYCOSIDE PHOSPHOTRANSFERASE DOMAIN-CONTAINING PROTEIN-RELATED"/>
    <property type="match status" value="1"/>
</dbReference>
<dbReference type="Gene3D" id="3.90.1200.10">
    <property type="match status" value="1"/>
</dbReference>
<feature type="domain" description="Aminoglycoside phosphotransferase" evidence="2">
    <location>
        <begin position="59"/>
        <end position="281"/>
    </location>
</feature>